<evidence type="ECO:0000313" key="4">
    <source>
        <dbReference type="Proteomes" id="UP000276133"/>
    </source>
</evidence>
<evidence type="ECO:0000313" key="3">
    <source>
        <dbReference type="EMBL" id="RNA11748.1"/>
    </source>
</evidence>
<evidence type="ECO:0000256" key="1">
    <source>
        <dbReference type="SAM" id="MobiDB-lite"/>
    </source>
</evidence>
<keyword evidence="4" id="KW-1185">Reference proteome</keyword>
<protein>
    <submittedName>
        <fullName evidence="3">Uncharacterized protein</fullName>
    </submittedName>
</protein>
<organism evidence="3 4">
    <name type="scientific">Brachionus plicatilis</name>
    <name type="common">Marine rotifer</name>
    <name type="synonym">Brachionus muelleri</name>
    <dbReference type="NCBI Taxonomy" id="10195"/>
    <lineage>
        <taxon>Eukaryota</taxon>
        <taxon>Metazoa</taxon>
        <taxon>Spiralia</taxon>
        <taxon>Gnathifera</taxon>
        <taxon>Rotifera</taxon>
        <taxon>Eurotatoria</taxon>
        <taxon>Monogononta</taxon>
        <taxon>Pseudotrocha</taxon>
        <taxon>Ploima</taxon>
        <taxon>Brachionidae</taxon>
        <taxon>Brachionus</taxon>
    </lineage>
</organism>
<reference evidence="3 4" key="1">
    <citation type="journal article" date="2018" name="Sci. Rep.">
        <title>Genomic signatures of local adaptation to the degree of environmental predictability in rotifers.</title>
        <authorList>
            <person name="Franch-Gras L."/>
            <person name="Hahn C."/>
            <person name="Garcia-Roger E.M."/>
            <person name="Carmona M.J."/>
            <person name="Serra M."/>
            <person name="Gomez A."/>
        </authorList>
    </citation>
    <scope>NUCLEOTIDE SEQUENCE [LARGE SCALE GENOMIC DNA]</scope>
    <source>
        <strain evidence="3">HYR1</strain>
    </source>
</reference>
<accession>A0A3M7QLB6</accession>
<feature type="chain" id="PRO_5018137154" evidence="2">
    <location>
        <begin position="19"/>
        <end position="77"/>
    </location>
</feature>
<dbReference type="Proteomes" id="UP000276133">
    <property type="component" value="Unassembled WGS sequence"/>
</dbReference>
<sequence>MFTGIGIVFNFLIEIVGCGQDKPVHYMDVVGNFWALEVVGYWLLVNVQSPTLNNPQPQLSTTSNGQKVPTPKNYQLL</sequence>
<evidence type="ECO:0000256" key="2">
    <source>
        <dbReference type="SAM" id="SignalP"/>
    </source>
</evidence>
<dbReference type="AlphaFoldDB" id="A0A3M7QLB6"/>
<feature type="signal peptide" evidence="2">
    <location>
        <begin position="1"/>
        <end position="18"/>
    </location>
</feature>
<proteinExistence type="predicted"/>
<dbReference type="EMBL" id="REGN01005865">
    <property type="protein sequence ID" value="RNA11748.1"/>
    <property type="molecule type" value="Genomic_DNA"/>
</dbReference>
<feature type="region of interest" description="Disordered" evidence="1">
    <location>
        <begin position="54"/>
        <end position="77"/>
    </location>
</feature>
<gene>
    <name evidence="3" type="ORF">BpHYR1_042591</name>
</gene>
<keyword evidence="2" id="KW-0732">Signal</keyword>
<name>A0A3M7QLB6_BRAPC</name>
<comment type="caution">
    <text evidence="3">The sequence shown here is derived from an EMBL/GenBank/DDBJ whole genome shotgun (WGS) entry which is preliminary data.</text>
</comment>